<accession>A0ABR6VP62</accession>
<gene>
    <name evidence="1" type="ORF">H7U12_04595</name>
</gene>
<comment type="caution">
    <text evidence="1">The sequence shown here is derived from an EMBL/GenBank/DDBJ whole genome shotgun (WGS) entry which is preliminary data.</text>
</comment>
<sequence>MDHRTSTEILLRNLVEVNGKLAVLAHKANPTLQQIGSLVREAQVQLGLLETAHRDHPPLIAAQVGLLEAMMLAYNLRPGEALQTAQSNLRSFLESMSGMR</sequence>
<evidence type="ECO:0000313" key="1">
    <source>
        <dbReference type="EMBL" id="MBC3538947.1"/>
    </source>
</evidence>
<dbReference type="RefSeq" id="WP_186633644.1">
    <property type="nucleotide sequence ID" value="NZ_JACOAF010000011.1"/>
</dbReference>
<dbReference type="EMBL" id="JACOAF010000011">
    <property type="protein sequence ID" value="MBC3538947.1"/>
    <property type="molecule type" value="Genomic_DNA"/>
</dbReference>
<organism evidence="1 2">
    <name type="scientific">Rufibacter sediminis</name>
    <dbReference type="NCBI Taxonomy" id="2762756"/>
    <lineage>
        <taxon>Bacteria</taxon>
        <taxon>Pseudomonadati</taxon>
        <taxon>Bacteroidota</taxon>
        <taxon>Cytophagia</taxon>
        <taxon>Cytophagales</taxon>
        <taxon>Hymenobacteraceae</taxon>
        <taxon>Rufibacter</taxon>
    </lineage>
</organism>
<proteinExistence type="predicted"/>
<evidence type="ECO:0000313" key="2">
    <source>
        <dbReference type="Proteomes" id="UP000659698"/>
    </source>
</evidence>
<name>A0ABR6VP62_9BACT</name>
<reference evidence="1 2" key="1">
    <citation type="journal article" date="2019" name="Int. J. Syst. Evol. Microbiol.">
        <title>Rufibacter sediminis sp. nov., isolated from freshwater lake sediment.</title>
        <authorList>
            <person name="Qu J.H."/>
            <person name="Zhang L.J."/>
            <person name="Fu Y.H."/>
            <person name="Li H.F."/>
        </authorList>
    </citation>
    <scope>NUCLEOTIDE SEQUENCE [LARGE SCALE GENOMIC DNA]</scope>
    <source>
        <strain evidence="1 2">H-1</strain>
    </source>
</reference>
<protein>
    <submittedName>
        <fullName evidence="1">Uncharacterized protein</fullName>
    </submittedName>
</protein>
<keyword evidence="2" id="KW-1185">Reference proteome</keyword>
<dbReference type="Proteomes" id="UP000659698">
    <property type="component" value="Unassembled WGS sequence"/>
</dbReference>